<feature type="region of interest" description="Disordered" evidence="6">
    <location>
        <begin position="56"/>
        <end position="80"/>
    </location>
</feature>
<feature type="transmembrane region" description="Helical" evidence="7">
    <location>
        <begin position="428"/>
        <end position="448"/>
    </location>
</feature>
<evidence type="ECO:0000256" key="3">
    <source>
        <dbReference type="ARBA" id="ARBA00022692"/>
    </source>
</evidence>
<accession>A0A1A0HK08</accession>
<evidence type="ECO:0000256" key="1">
    <source>
        <dbReference type="ARBA" id="ARBA00004141"/>
    </source>
</evidence>
<proteinExistence type="inferred from homology"/>
<dbReference type="GO" id="GO:0015297">
    <property type="term" value="F:antiporter activity"/>
    <property type="evidence" value="ECO:0007669"/>
    <property type="project" value="InterPro"/>
</dbReference>
<feature type="compositionally biased region" description="Gly residues" evidence="6">
    <location>
        <begin position="122"/>
        <end position="134"/>
    </location>
</feature>
<keyword evidence="4 7" id="KW-1133">Transmembrane helix</keyword>
<dbReference type="GO" id="GO:1990961">
    <property type="term" value="P:xenobiotic detoxification by transmembrane export across the plasma membrane"/>
    <property type="evidence" value="ECO:0007669"/>
    <property type="project" value="InterPro"/>
</dbReference>
<evidence type="ECO:0000256" key="6">
    <source>
        <dbReference type="SAM" id="MobiDB-lite"/>
    </source>
</evidence>
<keyword evidence="5 7" id="KW-0472">Membrane</keyword>
<feature type="transmembrane region" description="Helical" evidence="7">
    <location>
        <begin position="302"/>
        <end position="325"/>
    </location>
</feature>
<evidence type="ECO:0000256" key="2">
    <source>
        <dbReference type="ARBA" id="ARBA00010199"/>
    </source>
</evidence>
<name>A0A1A0HK08_9ASCO</name>
<feature type="compositionally biased region" description="Low complexity" evidence="6">
    <location>
        <begin position="103"/>
        <end position="121"/>
    </location>
</feature>
<feature type="transmembrane region" description="Helical" evidence="7">
    <location>
        <begin position="192"/>
        <end position="215"/>
    </location>
</feature>
<dbReference type="InterPro" id="IPR045069">
    <property type="entry name" value="MATE_euk"/>
</dbReference>
<organism evidence="8 9">
    <name type="scientific">Metschnikowia bicuspidata var. bicuspidata NRRL YB-4993</name>
    <dbReference type="NCBI Taxonomy" id="869754"/>
    <lineage>
        <taxon>Eukaryota</taxon>
        <taxon>Fungi</taxon>
        <taxon>Dikarya</taxon>
        <taxon>Ascomycota</taxon>
        <taxon>Saccharomycotina</taxon>
        <taxon>Pichiomycetes</taxon>
        <taxon>Metschnikowiaceae</taxon>
        <taxon>Metschnikowia</taxon>
    </lineage>
</organism>
<sequence length="605" mass="64468">MVLSQVINQLANPNTASSRRRRLYIPPSTNYPLFSYGGADDQRSFLSLDESGLVVTSPADDSDGASVSSARSLPSTLSSAHPSEDHALFHSWLLQEHLRRYSGVDSGGDNSDTGGSSSVCSGGSGGPAAAGGKPGARRGPRGDVARVRTTFAVEGRTIARYAAPLIVTFVLEHLFSIVSLLVVGHLGTDELAAVSLALMTLTISLAVFEGIATALDTLCPHAYGAGNHELVSVHVQRCVALSLVAYVPCAALWWHSDALLQHVIANDEVLRLTTQFLRILVAGGPPYIFFENAKRFLQAQGIFEAGTGVLFVCAPIHVFLSWYLVWNGRHGMGFAGAPVATVLNFWLMALLLVLYVAFVDGSRCWFGLCAPRRLFLNWGQVARLAVPGVVMLESEYVAYEIMTLLALYFGTAELAAQSAVASVASLTYMVPFAVSIAALTRIAHFVGAQNLYSCQVATKTGLLAGLAAAVLNCVVLYTFRRSIAGLFTDDAAVTELIVSLFSPLVPLLQICDGVASVASGILRAQGLQKIGGVINFVAYYAFAMPLAFVLTKATDLRLEGLWIGIGSGMFIIGVIETWVILTCDWDAVLHKAGLMNELAASDDDD</sequence>
<evidence type="ECO:0000256" key="5">
    <source>
        <dbReference type="ARBA" id="ARBA00023136"/>
    </source>
</evidence>
<dbReference type="GO" id="GO:0042910">
    <property type="term" value="F:xenobiotic transmembrane transporter activity"/>
    <property type="evidence" value="ECO:0007669"/>
    <property type="project" value="InterPro"/>
</dbReference>
<feature type="transmembrane region" description="Helical" evidence="7">
    <location>
        <begin position="460"/>
        <end position="479"/>
    </location>
</feature>
<dbReference type="STRING" id="869754.A0A1A0HK08"/>
<dbReference type="RefSeq" id="XP_018714624.1">
    <property type="nucleotide sequence ID" value="XM_018856732.1"/>
</dbReference>
<comment type="caution">
    <text evidence="8">The sequence shown here is derived from an EMBL/GenBank/DDBJ whole genome shotgun (WGS) entry which is preliminary data.</text>
</comment>
<dbReference type="Proteomes" id="UP000092555">
    <property type="component" value="Unassembled WGS sequence"/>
</dbReference>
<feature type="compositionally biased region" description="Low complexity" evidence="6">
    <location>
        <begin position="64"/>
        <end position="80"/>
    </location>
</feature>
<dbReference type="InterPro" id="IPR002528">
    <property type="entry name" value="MATE_fam"/>
</dbReference>
<dbReference type="GeneID" id="30029708"/>
<reference evidence="8 9" key="1">
    <citation type="submission" date="2016-05" db="EMBL/GenBank/DDBJ databases">
        <title>Comparative genomics of biotechnologically important yeasts.</title>
        <authorList>
            <consortium name="DOE Joint Genome Institute"/>
            <person name="Riley R."/>
            <person name="Haridas S."/>
            <person name="Wolfe K.H."/>
            <person name="Lopes M.R."/>
            <person name="Hittinger C.T."/>
            <person name="Goker M."/>
            <person name="Salamov A."/>
            <person name="Wisecaver J."/>
            <person name="Long T.M."/>
            <person name="Aerts A.L."/>
            <person name="Barry K."/>
            <person name="Choi C."/>
            <person name="Clum A."/>
            <person name="Coughlan A.Y."/>
            <person name="Deshpande S."/>
            <person name="Douglass A.P."/>
            <person name="Hanson S.J."/>
            <person name="Klenk H.-P."/>
            <person name="LaButti K."/>
            <person name="Lapidus A."/>
            <person name="Lindquist E."/>
            <person name="Lipzen A."/>
            <person name="Meier-kolthoff J.P."/>
            <person name="Ohm R.A."/>
            <person name="Otillar R.P."/>
            <person name="Pangilinan J."/>
            <person name="Peng Y."/>
            <person name="Rokas A."/>
            <person name="Rosa C.A."/>
            <person name="Scheuner C."/>
            <person name="Sibirny A.A."/>
            <person name="Slot J.C."/>
            <person name="Stielow J.B."/>
            <person name="Sun H."/>
            <person name="Kurtzman C.P."/>
            <person name="Blackwell M."/>
            <person name="Grigoriev I.V."/>
            <person name="Jeffries T.W."/>
        </authorList>
    </citation>
    <scope>NUCLEOTIDE SEQUENCE [LARGE SCALE GENOMIC DNA]</scope>
    <source>
        <strain evidence="8 9">NRRL YB-4993</strain>
    </source>
</reference>
<evidence type="ECO:0000313" key="9">
    <source>
        <dbReference type="Proteomes" id="UP000092555"/>
    </source>
</evidence>
<dbReference type="AlphaFoldDB" id="A0A1A0HK08"/>
<dbReference type="Pfam" id="PF01554">
    <property type="entry name" value="MatE"/>
    <property type="match status" value="2"/>
</dbReference>
<feature type="transmembrane region" description="Helical" evidence="7">
    <location>
        <begin position="530"/>
        <end position="549"/>
    </location>
</feature>
<feature type="transmembrane region" description="Helical" evidence="7">
    <location>
        <begin position="235"/>
        <end position="254"/>
    </location>
</feature>
<gene>
    <name evidence="8" type="ORF">METBIDRAFT_36385</name>
</gene>
<comment type="similarity">
    <text evidence="2">Belongs to the multi antimicrobial extrusion (MATE) (TC 2.A.66.1) family.</text>
</comment>
<feature type="transmembrane region" description="Helical" evidence="7">
    <location>
        <begin position="345"/>
        <end position="362"/>
    </location>
</feature>
<comment type="subcellular location">
    <subcellularLocation>
        <location evidence="1">Membrane</location>
        <topology evidence="1">Multi-pass membrane protein</topology>
    </subcellularLocation>
</comment>
<dbReference type="OrthoDB" id="2126698at2759"/>
<dbReference type="GO" id="GO:0016020">
    <property type="term" value="C:membrane"/>
    <property type="evidence" value="ECO:0007669"/>
    <property type="project" value="UniProtKB-SubCell"/>
</dbReference>
<evidence type="ECO:0000256" key="7">
    <source>
        <dbReference type="SAM" id="Phobius"/>
    </source>
</evidence>
<dbReference type="NCBIfam" id="TIGR00797">
    <property type="entry name" value="matE"/>
    <property type="match status" value="1"/>
</dbReference>
<dbReference type="PANTHER" id="PTHR11206">
    <property type="entry name" value="MULTIDRUG RESISTANCE PROTEIN"/>
    <property type="match status" value="1"/>
</dbReference>
<feature type="transmembrane region" description="Helical" evidence="7">
    <location>
        <begin position="396"/>
        <end position="416"/>
    </location>
</feature>
<protein>
    <submittedName>
        <fullName evidence="8">MATE efflux family protein</fullName>
    </submittedName>
</protein>
<evidence type="ECO:0000256" key="4">
    <source>
        <dbReference type="ARBA" id="ARBA00022989"/>
    </source>
</evidence>
<feature type="transmembrane region" description="Helical" evidence="7">
    <location>
        <begin position="561"/>
        <end position="581"/>
    </location>
</feature>
<feature type="transmembrane region" description="Helical" evidence="7">
    <location>
        <begin position="165"/>
        <end position="186"/>
    </location>
</feature>
<evidence type="ECO:0000313" key="8">
    <source>
        <dbReference type="EMBL" id="OBA24143.1"/>
    </source>
</evidence>
<feature type="transmembrane region" description="Helical" evidence="7">
    <location>
        <begin position="274"/>
        <end position="290"/>
    </location>
</feature>
<feature type="region of interest" description="Disordered" evidence="6">
    <location>
        <begin position="103"/>
        <end position="143"/>
    </location>
</feature>
<keyword evidence="9" id="KW-1185">Reference proteome</keyword>
<dbReference type="CDD" id="cd13132">
    <property type="entry name" value="MATE_eukaryotic"/>
    <property type="match status" value="1"/>
</dbReference>
<keyword evidence="3 7" id="KW-0812">Transmembrane</keyword>
<dbReference type="EMBL" id="LXTC01000001">
    <property type="protein sequence ID" value="OBA24143.1"/>
    <property type="molecule type" value="Genomic_DNA"/>
</dbReference>